<comment type="subcellular location">
    <subcellularLocation>
        <location evidence="6">Cell membrane</location>
        <topology evidence="6">Multi-pass membrane protein</topology>
    </subcellularLocation>
    <subcellularLocation>
        <location evidence="1">Membrane</location>
        <topology evidence="1">Multi-pass membrane protein</topology>
    </subcellularLocation>
</comment>
<organism evidence="7 8">
    <name type="scientific">Symbiodinium necroappetens</name>
    <dbReference type="NCBI Taxonomy" id="1628268"/>
    <lineage>
        <taxon>Eukaryota</taxon>
        <taxon>Sar</taxon>
        <taxon>Alveolata</taxon>
        <taxon>Dinophyceae</taxon>
        <taxon>Suessiales</taxon>
        <taxon>Symbiodiniaceae</taxon>
        <taxon>Symbiodinium</taxon>
    </lineage>
</organism>
<evidence type="ECO:0000313" key="8">
    <source>
        <dbReference type="Proteomes" id="UP000601435"/>
    </source>
</evidence>
<feature type="non-terminal residue" evidence="7">
    <location>
        <position position="1"/>
    </location>
</feature>
<comment type="function">
    <text evidence="6">Choline transporter.</text>
</comment>
<sequence>VLCCWKDLVPFSAALMRTIIKVVEIHTSMIFISIWGSFLSFLWSLLCCMSLVAFAIHDEEAMDKLTKGRASSSPAKAGFLFLFFFVQYW</sequence>
<name>A0A812N5J9_9DINO</name>
<protein>
    <recommendedName>
        <fullName evidence="6">Choline transporter-like protein</fullName>
    </recommendedName>
</protein>
<gene>
    <name evidence="7" type="primary">PNS1</name>
    <name evidence="7" type="ORF">SNEC2469_LOCUS7508</name>
</gene>
<keyword evidence="3 6" id="KW-0812">Transmembrane</keyword>
<feature type="non-terminal residue" evidence="7">
    <location>
        <position position="89"/>
    </location>
</feature>
<evidence type="ECO:0000256" key="2">
    <source>
        <dbReference type="ARBA" id="ARBA00007168"/>
    </source>
</evidence>
<dbReference type="AlphaFoldDB" id="A0A812N5J9"/>
<proteinExistence type="inferred from homology"/>
<dbReference type="Pfam" id="PF04515">
    <property type="entry name" value="Choline_transpo"/>
    <property type="match status" value="1"/>
</dbReference>
<keyword evidence="5 6" id="KW-0472">Membrane</keyword>
<keyword evidence="8" id="KW-1185">Reference proteome</keyword>
<keyword evidence="4 6" id="KW-1133">Transmembrane helix</keyword>
<accession>A0A812N5J9</accession>
<feature type="transmembrane region" description="Helical" evidence="6">
    <location>
        <begin position="30"/>
        <end position="56"/>
    </location>
</feature>
<dbReference type="Proteomes" id="UP000601435">
    <property type="component" value="Unassembled WGS sequence"/>
</dbReference>
<reference evidence="7" key="1">
    <citation type="submission" date="2021-02" db="EMBL/GenBank/DDBJ databases">
        <authorList>
            <person name="Dougan E. K."/>
            <person name="Rhodes N."/>
            <person name="Thang M."/>
            <person name="Chan C."/>
        </authorList>
    </citation>
    <scope>NUCLEOTIDE SEQUENCE</scope>
</reference>
<dbReference type="InterPro" id="IPR007603">
    <property type="entry name" value="Choline_transptr-like"/>
</dbReference>
<dbReference type="EMBL" id="CAJNJA010012723">
    <property type="protein sequence ID" value="CAE7303517.1"/>
    <property type="molecule type" value="Genomic_DNA"/>
</dbReference>
<dbReference type="OrthoDB" id="429776at2759"/>
<dbReference type="GO" id="GO:0022857">
    <property type="term" value="F:transmembrane transporter activity"/>
    <property type="evidence" value="ECO:0007669"/>
    <property type="project" value="UniProtKB-UniRule"/>
</dbReference>
<evidence type="ECO:0000256" key="3">
    <source>
        <dbReference type="ARBA" id="ARBA00022692"/>
    </source>
</evidence>
<evidence type="ECO:0000256" key="5">
    <source>
        <dbReference type="ARBA" id="ARBA00023136"/>
    </source>
</evidence>
<evidence type="ECO:0000256" key="6">
    <source>
        <dbReference type="RuleBase" id="RU368066"/>
    </source>
</evidence>
<evidence type="ECO:0000256" key="4">
    <source>
        <dbReference type="ARBA" id="ARBA00022989"/>
    </source>
</evidence>
<evidence type="ECO:0000313" key="7">
    <source>
        <dbReference type="EMBL" id="CAE7303517.1"/>
    </source>
</evidence>
<comment type="caution">
    <text evidence="6">Lacks conserved residue(s) required for the propagation of feature annotation.</text>
</comment>
<comment type="caution">
    <text evidence="7">The sequence shown here is derived from an EMBL/GenBank/DDBJ whole genome shotgun (WGS) entry which is preliminary data.</text>
</comment>
<evidence type="ECO:0000256" key="1">
    <source>
        <dbReference type="ARBA" id="ARBA00004141"/>
    </source>
</evidence>
<dbReference type="GO" id="GO:0005886">
    <property type="term" value="C:plasma membrane"/>
    <property type="evidence" value="ECO:0007669"/>
    <property type="project" value="UniProtKB-SubCell"/>
</dbReference>
<comment type="similarity">
    <text evidence="2 6">Belongs to the CTL (choline transporter-like) family.</text>
</comment>